<feature type="transmembrane region" description="Helical" evidence="1">
    <location>
        <begin position="21"/>
        <end position="39"/>
    </location>
</feature>
<dbReference type="Proteomes" id="UP000192359">
    <property type="component" value="Unassembled WGS sequence"/>
</dbReference>
<name>A0A1Y1RS92_9MICC</name>
<dbReference type="OrthoDB" id="63188at2"/>
<evidence type="ECO:0000313" key="2">
    <source>
        <dbReference type="EMBL" id="ORC24478.1"/>
    </source>
</evidence>
<protein>
    <submittedName>
        <fullName evidence="2">Uncharacterized protein</fullName>
    </submittedName>
</protein>
<dbReference type="AlphaFoldDB" id="A0A1Y1RS92"/>
<organism evidence="2 3">
    <name type="scientific">Rothia nasimurium</name>
    <dbReference type="NCBI Taxonomy" id="85336"/>
    <lineage>
        <taxon>Bacteria</taxon>
        <taxon>Bacillati</taxon>
        <taxon>Actinomycetota</taxon>
        <taxon>Actinomycetes</taxon>
        <taxon>Micrococcales</taxon>
        <taxon>Micrococcaceae</taxon>
        <taxon>Rothia</taxon>
    </lineage>
</organism>
<feature type="transmembrane region" description="Helical" evidence="1">
    <location>
        <begin position="226"/>
        <end position="247"/>
    </location>
</feature>
<feature type="transmembrane region" description="Helical" evidence="1">
    <location>
        <begin position="51"/>
        <end position="77"/>
    </location>
</feature>
<keyword evidence="1" id="KW-0472">Membrane</keyword>
<dbReference type="EMBL" id="LXWF01000003">
    <property type="protein sequence ID" value="ORC24478.1"/>
    <property type="molecule type" value="Genomic_DNA"/>
</dbReference>
<keyword evidence="1" id="KW-0812">Transmembrane</keyword>
<reference evidence="2 3" key="1">
    <citation type="submission" date="2016-05" db="EMBL/GenBank/DDBJ databases">
        <title>Draft genome sequence of a porcine commensal Rothia nasimurium.</title>
        <authorList>
            <person name="Gaiser R.A."/>
            <person name="Van Baarlen P."/>
            <person name="Wells J.M."/>
        </authorList>
    </citation>
    <scope>NUCLEOTIDE SEQUENCE [LARGE SCALE GENOMIC DNA]</scope>
    <source>
        <strain evidence="2 3">PT-32</strain>
    </source>
</reference>
<proteinExistence type="predicted"/>
<keyword evidence="1" id="KW-1133">Transmembrane helix</keyword>
<feature type="transmembrane region" description="Helical" evidence="1">
    <location>
        <begin position="131"/>
        <end position="153"/>
    </location>
</feature>
<comment type="caution">
    <text evidence="2">The sequence shown here is derived from an EMBL/GenBank/DDBJ whole genome shotgun (WGS) entry which is preliminary data.</text>
</comment>
<evidence type="ECO:0000313" key="3">
    <source>
        <dbReference type="Proteomes" id="UP000192359"/>
    </source>
</evidence>
<accession>A0A1Y1RS92</accession>
<evidence type="ECO:0000256" key="1">
    <source>
        <dbReference type="SAM" id="Phobius"/>
    </source>
</evidence>
<keyword evidence="3" id="KW-1185">Reference proteome</keyword>
<feature type="transmembrane region" description="Helical" evidence="1">
    <location>
        <begin position="165"/>
        <end position="185"/>
    </location>
</feature>
<sequence>MATLTFIGYDLKQSLVNASSFFYLIIMPVGFYLLFGAIQDYGDLPLRDGNAAAYVMLGMAVYGAVQGAISSAGNAVIEIQSGWGRQLALTPLSREQLLTSRVANAFVTTGLPVLCVNVTGRLTGAEIPWQQQLVCALVTVAAASIFVSYSVLIARLFKNARAVSVAGGLVVFMSFFGTTLSPLPADLMPAARFSPMYGVTGLSRYAFTGGDIIIIDSTNWFVTEPLSYALLNVLAWGILFGVGSWVLRNRAQAR</sequence>
<gene>
    <name evidence="2" type="ORF">A7979_09360</name>
</gene>
<feature type="transmembrane region" description="Helical" evidence="1">
    <location>
        <begin position="98"/>
        <end position="119"/>
    </location>
</feature>
<dbReference type="RefSeq" id="WP_083090673.1">
    <property type="nucleotide sequence ID" value="NZ_LXWF01000003.1"/>
</dbReference>